<dbReference type="Proteomes" id="UP000746612">
    <property type="component" value="Unassembled WGS sequence"/>
</dbReference>
<dbReference type="EMBL" id="CAJPIJ010000124">
    <property type="protein sequence ID" value="CAG1981834.1"/>
    <property type="molecule type" value="Genomic_DNA"/>
</dbReference>
<evidence type="ECO:0000313" key="5">
    <source>
        <dbReference type="Proteomes" id="UP000746612"/>
    </source>
</evidence>
<reference evidence="4" key="1">
    <citation type="submission" date="2019-04" db="EMBL/GenBank/DDBJ databases">
        <authorList>
            <person name="Melise S."/>
            <person name="Noan J."/>
            <person name="Okalmin O."/>
        </authorList>
    </citation>
    <scope>NUCLEOTIDE SEQUENCE</scope>
    <source>
        <strain evidence="4">FN9</strain>
    </source>
</reference>
<feature type="region of interest" description="Disordered" evidence="1">
    <location>
        <begin position="129"/>
        <end position="153"/>
    </location>
</feature>
<reference evidence="3" key="2">
    <citation type="submission" date="2021-03" db="EMBL/GenBank/DDBJ databases">
        <authorList>
            <person name="Alouane T."/>
            <person name="Langin T."/>
            <person name="Bonhomme L."/>
        </authorList>
    </citation>
    <scope>NUCLEOTIDE SEQUENCE</scope>
    <source>
        <strain evidence="3">MDC_Fg202</strain>
    </source>
</reference>
<feature type="domain" description="Amidase" evidence="2">
    <location>
        <begin position="29"/>
        <end position="420"/>
    </location>
</feature>
<feature type="compositionally biased region" description="Polar residues" evidence="1">
    <location>
        <begin position="132"/>
        <end position="146"/>
    </location>
</feature>
<dbReference type="Gene3D" id="3.90.1300.10">
    <property type="entry name" value="Amidase signature (AS) domain"/>
    <property type="match status" value="1"/>
</dbReference>
<organism evidence="3 5">
    <name type="scientific">Gibberella zeae</name>
    <name type="common">Wheat head blight fungus</name>
    <name type="synonym">Fusarium graminearum</name>
    <dbReference type="NCBI Taxonomy" id="5518"/>
    <lineage>
        <taxon>Eukaryota</taxon>
        <taxon>Fungi</taxon>
        <taxon>Dikarya</taxon>
        <taxon>Ascomycota</taxon>
        <taxon>Pezizomycotina</taxon>
        <taxon>Sordariomycetes</taxon>
        <taxon>Hypocreomycetidae</taxon>
        <taxon>Hypocreales</taxon>
        <taxon>Nectriaceae</taxon>
        <taxon>Fusarium</taxon>
    </lineage>
</organism>
<evidence type="ECO:0000259" key="2">
    <source>
        <dbReference type="Pfam" id="PF01425"/>
    </source>
</evidence>
<dbReference type="AlphaFoldDB" id="A0A4U9F1I5"/>
<dbReference type="PANTHER" id="PTHR42678:SF2">
    <property type="entry name" value="AMIDASE FAMILY PROTEIN (AFU_ORTHOLOGUE AFUA_6G14410)"/>
    <property type="match status" value="1"/>
</dbReference>
<dbReference type="EMBL" id="CAAKMV010000145">
    <property type="protein sequence ID" value="VIO60520.1"/>
    <property type="molecule type" value="Genomic_DNA"/>
</dbReference>
<dbReference type="Pfam" id="PF01425">
    <property type="entry name" value="Amidase"/>
    <property type="match status" value="1"/>
</dbReference>
<evidence type="ECO:0000256" key="1">
    <source>
        <dbReference type="SAM" id="MobiDB-lite"/>
    </source>
</evidence>
<dbReference type="CDD" id="cd01341">
    <property type="entry name" value="ADP_ribosyl"/>
    <property type="match status" value="1"/>
</dbReference>
<evidence type="ECO:0000313" key="4">
    <source>
        <dbReference type="EMBL" id="VIO60520.1"/>
    </source>
</evidence>
<dbReference type="PANTHER" id="PTHR42678">
    <property type="entry name" value="AMIDASE"/>
    <property type="match status" value="1"/>
</dbReference>
<dbReference type="Gene3D" id="3.90.228.10">
    <property type="match status" value="1"/>
</dbReference>
<name>A0A4U9F1I5_GIBZA</name>
<dbReference type="InterPro" id="IPR023631">
    <property type="entry name" value="Amidase_dom"/>
</dbReference>
<gene>
    <name evidence="4" type="ORF">FUG_LOCUS402524</name>
    <name evidence="3" type="ORF">MDCFG202_LOCUS218539</name>
</gene>
<dbReference type="SUPFAM" id="SSF56399">
    <property type="entry name" value="ADP-ribosylation"/>
    <property type="match status" value="1"/>
</dbReference>
<dbReference type="SUPFAM" id="SSF75304">
    <property type="entry name" value="Amidase signature (AS) enzymes"/>
    <property type="match status" value="1"/>
</dbReference>
<sequence>MKTEAYKLTATEVIAKIRDGKLSVEAYAESLLARIKERDPVVKGWVYLNPDQVLSEARRLDQIPKESRGPLHGVAVGVKDVIYTKDMPTQFNSPIYEGDAPQVDAASIIILRKAGALILGKTTTTEFAATTQGPATTNPHDSSRTPGGSSSGSGAVVGDFQVPIALGTQTGGSIIRPASFNGIYGFKPTWNSISREGQKIFSIINDTLGFYARSVADLYLLADVFALEDDQLPNQPVLLKGLKIGICKTMVWPQAGYGLVNAMIKAIELLRSNGATVTEIEFPEHLQDLPEWYSTILSSDGRTAFLPEYRLDKSLISDKLVGHVENHKKISRAAQLKAFDNVAAARPVVDEMLSQYDAVLTPSVPDEAPEGIESTGSAAFCQIWTVLHNPVINLPGFRGYNGLPIGLSLVAPRYHDRKLLAMGMNVSRYDIGPDGRVRVYNIMDHPPVSRFSDTLPPMYRLYPNDIEYKRLAQLFNDNWQHDDKKATINGIFKCRPEELGKSKQMHDFTKYLKITGTTVEAAKWHFHCTSRKCNFDESVDDDRLLQCDDADTCAFCSILRESLSMTYASQGGWFGAGIYSSNIASKADKFSHDPDGKYHTGLHAVIVCRVIVGRVQWTKKKLVGVSGPKPGFHSIQAVTKKRGGPVYFPETVVFRDEAILPVAVITYNKTQWNLRTGRVMY</sequence>
<evidence type="ECO:0000313" key="3">
    <source>
        <dbReference type="EMBL" id="CAG1981834.1"/>
    </source>
</evidence>
<dbReference type="InterPro" id="IPR036928">
    <property type="entry name" value="AS_sf"/>
</dbReference>
<proteinExistence type="predicted"/>
<protein>
    <recommendedName>
        <fullName evidence="2">Amidase domain-containing protein</fullName>
    </recommendedName>
</protein>
<accession>A0A4U9F1I5</accession>